<feature type="compositionally biased region" description="Polar residues" evidence="1">
    <location>
        <begin position="1"/>
        <end position="12"/>
    </location>
</feature>
<gene>
    <name evidence="2" type="ORF">PSON_ATCC_30995.1.T0740211</name>
</gene>
<dbReference type="Proteomes" id="UP000692954">
    <property type="component" value="Unassembled WGS sequence"/>
</dbReference>
<sequence length="311" mass="36134">MRSPSLFSPQKQSRYEKSNGPNGFAFQTTTQLNNTKQLTDYRKDVRTNVQSREPFVQPQEKSSLLFASWSKAEKTVLEQQKVNRKSPKKQKLLGGLNYEEIFTNKGPQTKYNNKEKVEQLFKKSPSNDYFDNSFTSFPKPAKQNTLGSGYKDSPQKSKEKLERFKNWDNRLDVQLILQNKSITNKISPTGDKPGFYKYVNETQKGLFDNNQSNFLYSKNNRNNLFDNPKQAFSFKDTFNPPKQTTYQKNHSPQLSNRYVEKFPLTDIVRMTSHFQSLSTQEVTSIPRGYISELNNLADILQRIVKRSNNIS</sequence>
<evidence type="ECO:0000256" key="1">
    <source>
        <dbReference type="SAM" id="MobiDB-lite"/>
    </source>
</evidence>
<feature type="region of interest" description="Disordered" evidence="1">
    <location>
        <begin position="137"/>
        <end position="157"/>
    </location>
</feature>
<dbReference type="AlphaFoldDB" id="A0A8S1PC80"/>
<accession>A0A8S1PC80</accession>
<keyword evidence="3" id="KW-1185">Reference proteome</keyword>
<feature type="compositionally biased region" description="Low complexity" evidence="1">
    <location>
        <begin position="27"/>
        <end position="38"/>
    </location>
</feature>
<evidence type="ECO:0000313" key="3">
    <source>
        <dbReference type="Proteomes" id="UP000692954"/>
    </source>
</evidence>
<dbReference type="OrthoDB" id="288122at2759"/>
<dbReference type="EMBL" id="CAJJDN010000074">
    <property type="protein sequence ID" value="CAD8100780.1"/>
    <property type="molecule type" value="Genomic_DNA"/>
</dbReference>
<name>A0A8S1PC80_9CILI</name>
<evidence type="ECO:0000313" key="2">
    <source>
        <dbReference type="EMBL" id="CAD8100780.1"/>
    </source>
</evidence>
<organism evidence="2 3">
    <name type="scientific">Paramecium sonneborni</name>
    <dbReference type="NCBI Taxonomy" id="65129"/>
    <lineage>
        <taxon>Eukaryota</taxon>
        <taxon>Sar</taxon>
        <taxon>Alveolata</taxon>
        <taxon>Ciliophora</taxon>
        <taxon>Intramacronucleata</taxon>
        <taxon>Oligohymenophorea</taxon>
        <taxon>Peniculida</taxon>
        <taxon>Parameciidae</taxon>
        <taxon>Paramecium</taxon>
    </lineage>
</organism>
<proteinExistence type="predicted"/>
<feature type="region of interest" description="Disordered" evidence="1">
    <location>
        <begin position="1"/>
        <end position="38"/>
    </location>
</feature>
<protein>
    <submittedName>
        <fullName evidence="2">Uncharacterized protein</fullName>
    </submittedName>
</protein>
<comment type="caution">
    <text evidence="2">The sequence shown here is derived from an EMBL/GenBank/DDBJ whole genome shotgun (WGS) entry which is preliminary data.</text>
</comment>
<feature type="compositionally biased region" description="Polar residues" evidence="1">
    <location>
        <begin position="137"/>
        <end position="147"/>
    </location>
</feature>
<reference evidence="2" key="1">
    <citation type="submission" date="2021-01" db="EMBL/GenBank/DDBJ databases">
        <authorList>
            <consortium name="Genoscope - CEA"/>
            <person name="William W."/>
        </authorList>
    </citation>
    <scope>NUCLEOTIDE SEQUENCE</scope>
</reference>